<feature type="domain" description="Polymerase nucleotidyl transferase" evidence="2">
    <location>
        <begin position="58"/>
        <end position="113"/>
    </location>
</feature>
<gene>
    <name evidence="4" type="ORF">G1C94_0740</name>
</gene>
<dbReference type="Proteomes" id="UP000553756">
    <property type="component" value="Unassembled WGS sequence"/>
</dbReference>
<dbReference type="Pfam" id="PF01966">
    <property type="entry name" value="HD"/>
    <property type="match status" value="1"/>
</dbReference>
<accession>A0ABX1SWA2</accession>
<evidence type="ECO:0000259" key="2">
    <source>
        <dbReference type="Pfam" id="PF01909"/>
    </source>
</evidence>
<reference evidence="4 5" key="1">
    <citation type="submission" date="2020-02" db="EMBL/GenBank/DDBJ databases">
        <title>Characterization of phylogenetic diversity of novel bifidobacterial species isolated in Czech ZOOs.</title>
        <authorList>
            <person name="Lugli G.A."/>
            <person name="Vera N.B."/>
            <person name="Ventura M."/>
        </authorList>
    </citation>
    <scope>NUCLEOTIDE SEQUENCE [LARGE SCALE GENOMIC DNA]</scope>
    <source>
        <strain evidence="4 5">DSM 109963</strain>
    </source>
</reference>
<evidence type="ECO:0000256" key="1">
    <source>
        <dbReference type="ARBA" id="ARBA00022801"/>
    </source>
</evidence>
<dbReference type="CDD" id="cd05401">
    <property type="entry name" value="NT_GlnE_GlnD_like"/>
    <property type="match status" value="1"/>
</dbReference>
<proteinExistence type="predicted"/>
<comment type="caution">
    <text evidence="4">The sequence shown here is derived from an EMBL/GenBank/DDBJ whole genome shotgun (WGS) entry which is preliminary data.</text>
</comment>
<evidence type="ECO:0008006" key="6">
    <source>
        <dbReference type="Google" id="ProtNLM"/>
    </source>
</evidence>
<dbReference type="Gene3D" id="1.10.3210.10">
    <property type="entry name" value="Hypothetical protein af1432"/>
    <property type="match status" value="1"/>
</dbReference>
<dbReference type="InterPro" id="IPR043519">
    <property type="entry name" value="NT_sf"/>
</dbReference>
<dbReference type="InterPro" id="IPR010043">
    <property type="entry name" value="UTase/UR"/>
</dbReference>
<dbReference type="PANTHER" id="PTHR47320">
    <property type="entry name" value="BIFUNCTIONAL URIDYLYLTRANSFERASE/URIDYLYL-REMOVING ENZYME"/>
    <property type="match status" value="1"/>
</dbReference>
<keyword evidence="5" id="KW-1185">Reference proteome</keyword>
<dbReference type="InterPro" id="IPR002934">
    <property type="entry name" value="Polymerase_NTP_transf_dom"/>
</dbReference>
<evidence type="ECO:0000313" key="4">
    <source>
        <dbReference type="EMBL" id="NMN02118.1"/>
    </source>
</evidence>
<organism evidence="4 5">
    <name type="scientific">Bifidobacterium panos</name>
    <dbReference type="NCBI Taxonomy" id="2675321"/>
    <lineage>
        <taxon>Bacteria</taxon>
        <taxon>Bacillati</taxon>
        <taxon>Actinomycetota</taxon>
        <taxon>Actinomycetes</taxon>
        <taxon>Bifidobacteriales</taxon>
        <taxon>Bifidobacteriaceae</taxon>
        <taxon>Bifidobacterium</taxon>
    </lineage>
</organism>
<keyword evidence="1" id="KW-0378">Hydrolase</keyword>
<evidence type="ECO:0000259" key="3">
    <source>
        <dbReference type="Pfam" id="PF01966"/>
    </source>
</evidence>
<dbReference type="SUPFAM" id="SSF81301">
    <property type="entry name" value="Nucleotidyltransferase"/>
    <property type="match status" value="1"/>
</dbReference>
<dbReference type="EMBL" id="JAAIIJ010000014">
    <property type="protein sequence ID" value="NMN02118.1"/>
    <property type="molecule type" value="Genomic_DNA"/>
</dbReference>
<name>A0ABX1SWA2_9BIFI</name>
<dbReference type="SUPFAM" id="SSF109604">
    <property type="entry name" value="HD-domain/PDEase-like"/>
    <property type="match status" value="1"/>
</dbReference>
<feature type="domain" description="HD" evidence="3">
    <location>
        <begin position="474"/>
        <end position="548"/>
    </location>
</feature>
<evidence type="ECO:0000313" key="5">
    <source>
        <dbReference type="Proteomes" id="UP000553756"/>
    </source>
</evidence>
<protein>
    <recommendedName>
        <fullName evidence="6">Protein-PII uridylyltransferase</fullName>
    </recommendedName>
</protein>
<sequence length="622" mass="68973">MKDGDNQMTNAMEGLKQRFMELSQPDADGVYRDGASKRKMRTELAMSCLKRLWNEACESVSFEVPSCGIGLAAVGSLARGQIGPSSDLDLVLIYDNHVLDDSRLNELANKLWYPLWDSGLDLDHSVRTRAQCEAVTDHDLPAAMGWLDVAPVAGDTSLIEDTADSILKRWRKAARKRLPELLDSARSRLDEFGRLQYLNQPNIKEARGGLRDSVLVAALAASWLADRPHGTYDEAVERLLDVRDCIHLAANKDTNLLLSAYQDKAAAMLGLADPTLPAGGEREAKSIDDLQTLLARIGRQIAFSLDSTASRAKHSLTHEKPRFAFFQLARPRSRGQREAPTFELVAPGVAEHEGEIVLAPDCDPTADATLALRVAVAAGEKGQPINPGTLNNLRHCPIHSNQWNQESRDLFVRLLACGPNLMRVWEEMDFADIPGRWMPEWLAVRNRPSASAAHRYTIDRHMVEVVSRLGRDDGGASSLRRTAQYDEEHYHALLLAGILHDIGKRPGVRDHAAEGARHASAILKRMGYDSDIVWWVTVLVREHLTLSDFATGKNPNDPTVGEELAGRLDHDAVMLDMLYDLTRADGSSLGATSGEAITKQYGWSKWRENLVRQMVVAARYHL</sequence>
<dbReference type="PANTHER" id="PTHR47320:SF1">
    <property type="entry name" value="BIFUNCTIONAL URIDYLYLTRANSFERASE_URIDYLYL-REMOVING ENZYME"/>
    <property type="match status" value="1"/>
</dbReference>
<dbReference type="InterPro" id="IPR006674">
    <property type="entry name" value="HD_domain"/>
</dbReference>
<dbReference type="Pfam" id="PF01909">
    <property type="entry name" value="NTP_transf_2"/>
    <property type="match status" value="1"/>
</dbReference>